<dbReference type="VEuPathDB" id="FungiDB:MCYG_06107"/>
<name>C5FTT5_ARTOC</name>
<evidence type="ECO:0000313" key="2">
    <source>
        <dbReference type="Proteomes" id="UP000002035"/>
    </source>
</evidence>
<dbReference type="OrthoDB" id="62952at2759"/>
<evidence type="ECO:0000313" key="1">
    <source>
        <dbReference type="EMBL" id="EEQ33288.1"/>
    </source>
</evidence>
<dbReference type="GeneID" id="9228407"/>
<organism evidence="1 2">
    <name type="scientific">Arthroderma otae (strain ATCC MYA-4605 / CBS 113480)</name>
    <name type="common">Microsporum canis</name>
    <dbReference type="NCBI Taxonomy" id="554155"/>
    <lineage>
        <taxon>Eukaryota</taxon>
        <taxon>Fungi</taxon>
        <taxon>Dikarya</taxon>
        <taxon>Ascomycota</taxon>
        <taxon>Pezizomycotina</taxon>
        <taxon>Eurotiomycetes</taxon>
        <taxon>Eurotiomycetidae</taxon>
        <taxon>Onygenales</taxon>
        <taxon>Arthrodermataceae</taxon>
        <taxon>Microsporum</taxon>
    </lineage>
</organism>
<reference evidence="2" key="1">
    <citation type="journal article" date="2012" name="MBio">
        <title>Comparative genome analysis of Trichophyton rubrum and related dermatophytes reveals candidate genes involved in infection.</title>
        <authorList>
            <person name="Martinez D.A."/>
            <person name="Oliver B.G."/>
            <person name="Graeser Y."/>
            <person name="Goldberg J.M."/>
            <person name="Li W."/>
            <person name="Martinez-Rossi N.M."/>
            <person name="Monod M."/>
            <person name="Shelest E."/>
            <person name="Barton R.C."/>
            <person name="Birch E."/>
            <person name="Brakhage A.A."/>
            <person name="Chen Z."/>
            <person name="Gurr S.J."/>
            <person name="Heiman D."/>
            <person name="Heitman J."/>
            <person name="Kosti I."/>
            <person name="Rossi A."/>
            <person name="Saif S."/>
            <person name="Samalova M."/>
            <person name="Saunders C.W."/>
            <person name="Shea T."/>
            <person name="Summerbell R.C."/>
            <person name="Xu J."/>
            <person name="Young S."/>
            <person name="Zeng Q."/>
            <person name="Birren B.W."/>
            <person name="Cuomo C.A."/>
            <person name="White T.C."/>
        </authorList>
    </citation>
    <scope>NUCLEOTIDE SEQUENCE [LARGE SCALE GENOMIC DNA]</scope>
    <source>
        <strain evidence="2">ATCC MYA-4605 / CBS 113480</strain>
    </source>
</reference>
<accession>C5FTT5</accession>
<protein>
    <submittedName>
        <fullName evidence="1">Uncharacterized protein</fullName>
    </submittedName>
</protein>
<sequence>MDLVFRDCTSLHMLHFKFPSHPAERERLLQVFTIGNYKTTLLPVRPQGVMFTLDGRVLPDDNELARAITGQLGLAAKADSGCIQYPTRFHFLRLPLHVQQRILRYALIPPFLVIHPCLSPITDGTALTVLPLFLTCKDIYREAEAILYREAVFSSCSPRYEKAMRRFLYNRTDHQLQLMRQFFCHSMDRWLDRRIDKFLRVRSPDIEDLRRKIESGTFQHPCLSEL</sequence>
<dbReference type="AlphaFoldDB" id="C5FTT5"/>
<dbReference type="eggNOG" id="ENOG502TFP6">
    <property type="taxonomic scope" value="Eukaryota"/>
</dbReference>
<dbReference type="HOGENOM" id="CLU_1224497_0_0_1"/>
<proteinExistence type="predicted"/>
<dbReference type="Proteomes" id="UP000002035">
    <property type="component" value="Unassembled WGS sequence"/>
</dbReference>
<dbReference type="OMA" id="NIGCVEH"/>
<dbReference type="RefSeq" id="XP_002846238.1">
    <property type="nucleotide sequence ID" value="XM_002846192.1"/>
</dbReference>
<gene>
    <name evidence="1" type="ORF">MCYG_06107</name>
</gene>
<keyword evidence="2" id="KW-1185">Reference proteome</keyword>
<dbReference type="EMBL" id="DS995705">
    <property type="protein sequence ID" value="EEQ33288.1"/>
    <property type="molecule type" value="Genomic_DNA"/>
</dbReference>